<gene>
    <name evidence="3" type="ORF">BN1205_056010</name>
</gene>
<feature type="compositionally biased region" description="Basic and acidic residues" evidence="1">
    <location>
        <begin position="292"/>
        <end position="303"/>
    </location>
</feature>
<organism evidence="3">
    <name type="scientific">Toxoplasma gondii (strain ATCC 50861 / VEG)</name>
    <dbReference type="NCBI Taxonomy" id="432359"/>
    <lineage>
        <taxon>Eukaryota</taxon>
        <taxon>Sar</taxon>
        <taxon>Alveolata</taxon>
        <taxon>Apicomplexa</taxon>
        <taxon>Conoidasida</taxon>
        <taxon>Coccidia</taxon>
        <taxon>Eucoccidiorida</taxon>
        <taxon>Eimeriorina</taxon>
        <taxon>Sarcocystidae</taxon>
        <taxon>Toxoplasma</taxon>
    </lineage>
</organism>
<accession>A0A0F7UPM5</accession>
<feature type="compositionally biased region" description="Polar residues" evidence="1">
    <location>
        <begin position="181"/>
        <end position="196"/>
    </location>
</feature>
<dbReference type="AlphaFoldDB" id="A0A0F7UPM5"/>
<evidence type="ECO:0000313" key="3">
    <source>
        <dbReference type="EMBL" id="CEL72145.1"/>
    </source>
</evidence>
<feature type="region of interest" description="Disordered" evidence="1">
    <location>
        <begin position="59"/>
        <end position="113"/>
    </location>
</feature>
<proteinExistence type="predicted"/>
<feature type="region of interest" description="Disordered" evidence="1">
    <location>
        <begin position="289"/>
        <end position="317"/>
    </location>
</feature>
<feature type="signal peptide" evidence="2">
    <location>
        <begin position="1"/>
        <end position="36"/>
    </location>
</feature>
<sequence length="1053" mass="111701">MPVPRGITPRRGGAATIARPFFAILFLVYLVESVCAHEAPPASRRADADGRERGSLHIVDGGFAENSSETESEGEAADPGLTDADIQAVQKQRTEEASDRSSGTSTAGKSANPAVETYNSITEQATPNAGSTETVAHRSFYGRMLQAVSDFFLIDADVVDSDSEGFLSPRKKTPARPPLPESNSKTAPTEASSVSDFPSAPNADPVGPNDDSRPPDASSTNLLRAYQGVSEGDSLASPNGYTDLLEGEIFIPEPLSAEAPRLSPLNAASMLGKREIELLARKGLPRAKVGLSKRDRGAKENLRSRAPSAAAQKNPQDVYQLSAYQKEASGIAQQPVPPAPVAQDESGVVTTQTDSGSVALRSNTNAATWDEKVKGVMSLMDQATKLFVGSRTEVSQSVPERRQMLPAVTDVSGSSTASPVLSQALASLLTGGMPQNPSGSTTGPSIPSQSIPISPAEVAAYVALLPSQTNKPSVTLGTLRQSEGLGKTFAQGVDVGSAVVDVLTSTRELQQALSALNIPGLPVNPGAPPRQAFQNRDDSLTSLVNAAKAVQQFAHWSATVDKAINTSKDFTRSVPTTLRSLFPSNRGENEETDNAVKDDDNREESKTTREHEMSNEYIARGQLDKSMLAVHESQEDERATSSHKTEEAAVPVAERDPRKEDGVQYRRIREADVEDNGSEHYIDGRPRILSASASANGTESPVPKEPLARGIGPLLQGSAGAGGALRLFTKSAALMDEMAHALKREESLPEASDTSAAGGEYVVGLARDLHKMASFLFNVLDVTVSVADESMNALQLGNLVDTYKSLAEEGALAPIGVKASGAPPEHMGKPTVSCVSKGMTCCVPAAAAADWKTKPLYLQNEQRRECKANFVTRTNMLCATTPYKNSKCGIIHTKANSYNKYATVLPVAGFTATAMCECEVSKQKSVDGLFSFNGTASWTAPGKHVTRDVVQEAKNGWQFVKSLSKSGSQMLGVLENTLNPQRSPITGMADVMTKLVVNQQLQKIAEASDPLSAVFPSISVALSPKKPLLSSLPSLSPLPVLPPLQTLTRPLLR</sequence>
<keyword evidence="2" id="KW-0732">Signal</keyword>
<feature type="compositionally biased region" description="Low complexity" evidence="1">
    <location>
        <begin position="437"/>
        <end position="450"/>
    </location>
</feature>
<evidence type="ECO:0008006" key="4">
    <source>
        <dbReference type="Google" id="ProtNLM"/>
    </source>
</evidence>
<evidence type="ECO:0000256" key="1">
    <source>
        <dbReference type="SAM" id="MobiDB-lite"/>
    </source>
</evidence>
<dbReference type="EMBL" id="LN714492">
    <property type="protein sequence ID" value="CEL72145.1"/>
    <property type="molecule type" value="Genomic_DNA"/>
</dbReference>
<feature type="chain" id="PRO_5002523510" description="Transmembrane protein" evidence="2">
    <location>
        <begin position="37"/>
        <end position="1053"/>
    </location>
</feature>
<feature type="compositionally biased region" description="Polar residues" evidence="1">
    <location>
        <begin position="100"/>
        <end position="109"/>
    </location>
</feature>
<feature type="region of interest" description="Disordered" evidence="1">
    <location>
        <begin position="162"/>
        <end position="220"/>
    </location>
</feature>
<feature type="region of interest" description="Disordered" evidence="1">
    <location>
        <begin position="430"/>
        <end position="450"/>
    </location>
</feature>
<feature type="region of interest" description="Disordered" evidence="1">
    <location>
        <begin position="578"/>
        <end position="662"/>
    </location>
</feature>
<feature type="compositionally biased region" description="Basic and acidic residues" evidence="1">
    <location>
        <begin position="632"/>
        <end position="662"/>
    </location>
</feature>
<feature type="compositionally biased region" description="Basic and acidic residues" evidence="1">
    <location>
        <begin position="594"/>
        <end position="614"/>
    </location>
</feature>
<protein>
    <recommendedName>
        <fullName evidence="4">Transmembrane protein</fullName>
    </recommendedName>
</protein>
<reference evidence="3" key="1">
    <citation type="journal article" date="2015" name="PLoS ONE">
        <title>Comprehensive Evaluation of Toxoplasma gondii VEG and Neospora caninum LIV Genomes with Tachyzoite Stage Transcriptome and Proteome Defines Novel Transcript Features.</title>
        <authorList>
            <person name="Ramaprasad A."/>
            <person name="Mourier T."/>
            <person name="Naeem R."/>
            <person name="Malas T.B."/>
            <person name="Moussa E."/>
            <person name="Panigrahi A."/>
            <person name="Vermont S.J."/>
            <person name="Otto T.D."/>
            <person name="Wastling J."/>
            <person name="Pain A."/>
        </authorList>
    </citation>
    <scope>NUCLEOTIDE SEQUENCE</scope>
    <source>
        <strain evidence="3">VEG</strain>
    </source>
</reference>
<evidence type="ECO:0000256" key="2">
    <source>
        <dbReference type="SAM" id="SignalP"/>
    </source>
</evidence>
<name>A0A0F7UPM5_TOXGV</name>